<feature type="compositionally biased region" description="Polar residues" evidence="6">
    <location>
        <begin position="177"/>
        <end position="191"/>
    </location>
</feature>
<evidence type="ECO:0000313" key="7">
    <source>
        <dbReference type="EMBL" id="KAK7438446.1"/>
    </source>
</evidence>
<accession>A0ABR1IUR1</accession>
<comment type="similarity">
    <text evidence="2">Belongs to the NGG1 family.</text>
</comment>
<gene>
    <name evidence="7" type="primary">NGG1</name>
    <name evidence="7" type="ORF">VKT23_018058</name>
</gene>
<protein>
    <submittedName>
        <fullName evidence="7">Transcriptional regulator</fullName>
    </submittedName>
</protein>
<keyword evidence="3" id="KW-0805">Transcription regulation</keyword>
<feature type="compositionally biased region" description="Basic and acidic residues" evidence="6">
    <location>
        <begin position="617"/>
        <end position="630"/>
    </location>
</feature>
<evidence type="ECO:0000313" key="8">
    <source>
        <dbReference type="Proteomes" id="UP001498398"/>
    </source>
</evidence>
<feature type="region of interest" description="Disordered" evidence="6">
    <location>
        <begin position="43"/>
        <end position="235"/>
    </location>
</feature>
<keyword evidence="8" id="KW-1185">Reference proteome</keyword>
<evidence type="ECO:0000256" key="6">
    <source>
        <dbReference type="SAM" id="MobiDB-lite"/>
    </source>
</evidence>
<feature type="compositionally biased region" description="Low complexity" evidence="6">
    <location>
        <begin position="99"/>
        <end position="128"/>
    </location>
</feature>
<dbReference type="PANTHER" id="PTHR13556">
    <property type="entry name" value="TRANSCRIPTIONAL ADAPTER 3-RELATED"/>
    <property type="match status" value="1"/>
</dbReference>
<feature type="compositionally biased region" description="Pro residues" evidence="6">
    <location>
        <begin position="194"/>
        <end position="217"/>
    </location>
</feature>
<dbReference type="EMBL" id="JBANRG010000079">
    <property type="protein sequence ID" value="KAK7438446.1"/>
    <property type="molecule type" value="Genomic_DNA"/>
</dbReference>
<keyword evidence="5" id="KW-0539">Nucleus</keyword>
<evidence type="ECO:0000256" key="2">
    <source>
        <dbReference type="ARBA" id="ARBA00005330"/>
    </source>
</evidence>
<feature type="region of interest" description="Disordered" evidence="6">
    <location>
        <begin position="295"/>
        <end position="324"/>
    </location>
</feature>
<feature type="compositionally biased region" description="Low complexity" evidence="6">
    <location>
        <begin position="299"/>
        <end position="309"/>
    </location>
</feature>
<dbReference type="PANTHER" id="PTHR13556:SF2">
    <property type="entry name" value="TRANSCRIPTIONAL ADAPTER 3"/>
    <property type="match status" value="1"/>
</dbReference>
<feature type="region of interest" description="Disordered" evidence="6">
    <location>
        <begin position="365"/>
        <end position="384"/>
    </location>
</feature>
<name>A0ABR1IUR1_9AGAR</name>
<feature type="region of interest" description="Disordered" evidence="6">
    <location>
        <begin position="478"/>
        <end position="513"/>
    </location>
</feature>
<evidence type="ECO:0000256" key="3">
    <source>
        <dbReference type="ARBA" id="ARBA00023015"/>
    </source>
</evidence>
<reference evidence="7 8" key="1">
    <citation type="submission" date="2024-01" db="EMBL/GenBank/DDBJ databases">
        <title>A draft genome for the cacao thread blight pathogen Marasmiellus scandens.</title>
        <authorList>
            <person name="Baruah I.K."/>
            <person name="Leung J."/>
            <person name="Bukari Y."/>
            <person name="Amoako-Attah I."/>
            <person name="Meinhardt L.W."/>
            <person name="Bailey B.A."/>
            <person name="Cohen S.P."/>
        </authorList>
    </citation>
    <scope>NUCLEOTIDE SEQUENCE [LARGE SCALE GENOMIC DNA]</scope>
    <source>
        <strain evidence="7 8">GH-19</strain>
    </source>
</reference>
<evidence type="ECO:0000256" key="4">
    <source>
        <dbReference type="ARBA" id="ARBA00023163"/>
    </source>
</evidence>
<feature type="region of interest" description="Disordered" evidence="6">
    <location>
        <begin position="1"/>
        <end position="29"/>
    </location>
</feature>
<evidence type="ECO:0000256" key="5">
    <source>
        <dbReference type="ARBA" id="ARBA00023242"/>
    </source>
</evidence>
<proteinExistence type="inferred from homology"/>
<feature type="compositionally biased region" description="Polar residues" evidence="6">
    <location>
        <begin position="603"/>
        <end position="612"/>
    </location>
</feature>
<dbReference type="InterPro" id="IPR019340">
    <property type="entry name" value="Histone_AcTrfase_su3"/>
</dbReference>
<feature type="compositionally biased region" description="Low complexity" evidence="6">
    <location>
        <begin position="495"/>
        <end position="509"/>
    </location>
</feature>
<keyword evidence="4" id="KW-0804">Transcription</keyword>
<comment type="subcellular location">
    <subcellularLocation>
        <location evidence="1">Nucleus</location>
    </subcellularLocation>
</comment>
<dbReference type="Pfam" id="PF10198">
    <property type="entry name" value="Ada3"/>
    <property type="match status" value="1"/>
</dbReference>
<feature type="compositionally biased region" description="Basic and acidic residues" evidence="6">
    <location>
        <begin position="45"/>
        <end position="87"/>
    </location>
</feature>
<comment type="caution">
    <text evidence="7">The sequence shown here is derived from an EMBL/GenBank/DDBJ whole genome shotgun (WGS) entry which is preliminary data.</text>
</comment>
<evidence type="ECO:0000256" key="1">
    <source>
        <dbReference type="ARBA" id="ARBA00004123"/>
    </source>
</evidence>
<sequence length="630" mass="69849">MSTRLAPYIQPPPLKSSLFKNPPDGVPPTEELEALQAELKALKQKSMDRAKKAGEDLKLLEESMRRMKEKEKGKQKAVEKVKRERDFTPSLPDNDDARSVTSSSSKQRVSSHPLHSVHPSSSRSSLDPRSTEDRKKDKKKKRKRDDESDNDLERPRKATPVPLSHSLPPPKAIKSAIPSSSQSQNKTQSGPDFSVPPPYPLLDPRPPIPPPPIPGPSKPTEVMEDFSKLKPPSQTAVTTFYSSIEPYIRPIKEEDLGWLEYTADELEPFVMPRLGKYYLDQWEDDDARIARGLPRDALSSSSSGDPSTSAAPQAFVAPEPKWDPSTLSEPDLLVEEKGHGPLTERLISALLPMENHQWKGVKAAEDAMEGRPGGSGAAASRKEKMNVSDLEVRIRDTMRFHGLLGGIPDYSNKVDDPIATALRHAQNELRTVLATNKARKLRLAKIARQRLAYQEYVENRDAIDRNITNTFNKLQKKDAPKVVKKKKKDRGSMENLNGLNGDTNGTAEPTGPPPPCPAALGLGPDEENRLVVSDTLKELVRVRREWVDTVGGFFEEREGENPGLIIGFPKESVYEGIEEEIREIMKGLPVVPFLEETRGAQGQGQHQGMVNGTSGGKGKEKERGDEMDIG</sequence>
<dbReference type="Proteomes" id="UP001498398">
    <property type="component" value="Unassembled WGS sequence"/>
</dbReference>
<organism evidence="7 8">
    <name type="scientific">Marasmiellus scandens</name>
    <dbReference type="NCBI Taxonomy" id="2682957"/>
    <lineage>
        <taxon>Eukaryota</taxon>
        <taxon>Fungi</taxon>
        <taxon>Dikarya</taxon>
        <taxon>Basidiomycota</taxon>
        <taxon>Agaricomycotina</taxon>
        <taxon>Agaricomycetes</taxon>
        <taxon>Agaricomycetidae</taxon>
        <taxon>Agaricales</taxon>
        <taxon>Marasmiineae</taxon>
        <taxon>Omphalotaceae</taxon>
        <taxon>Marasmiellus</taxon>
    </lineage>
</organism>
<feature type="region of interest" description="Disordered" evidence="6">
    <location>
        <begin position="598"/>
        <end position="630"/>
    </location>
</feature>